<gene>
    <name evidence="1" type="ORF">HJG59_009326</name>
</gene>
<protein>
    <submittedName>
        <fullName evidence="1">Uncharacterized protein</fullName>
    </submittedName>
</protein>
<comment type="caution">
    <text evidence="1">The sequence shown here is derived from an EMBL/GenBank/DDBJ whole genome shotgun (WGS) entry which is preliminary data.</text>
</comment>
<dbReference type="InParanoid" id="A0A7J8DBS6"/>
<name>A0A7J8DBS6_MOLMO</name>
<dbReference type="EMBL" id="JACASF010000018">
    <property type="protein sequence ID" value="KAF6420590.1"/>
    <property type="molecule type" value="Genomic_DNA"/>
</dbReference>
<accession>A0A7J8DBS6</accession>
<organism evidence="1 2">
    <name type="scientific">Molossus molossus</name>
    <name type="common">Pallas' mastiff bat</name>
    <name type="synonym">Vespertilio molossus</name>
    <dbReference type="NCBI Taxonomy" id="27622"/>
    <lineage>
        <taxon>Eukaryota</taxon>
        <taxon>Metazoa</taxon>
        <taxon>Chordata</taxon>
        <taxon>Craniata</taxon>
        <taxon>Vertebrata</taxon>
        <taxon>Euteleostomi</taxon>
        <taxon>Mammalia</taxon>
        <taxon>Eutheria</taxon>
        <taxon>Laurasiatheria</taxon>
        <taxon>Chiroptera</taxon>
        <taxon>Yangochiroptera</taxon>
        <taxon>Molossidae</taxon>
        <taxon>Molossus</taxon>
    </lineage>
</organism>
<sequence length="177" mass="19671">MERRPAVQTETNICNFPQFLRARERPSSVVLTLSASRGFGHDTSEACDHEGMAGTRQSTSSVPHCLDCGRKAFVFQWLLTELDGSRLQWTGGLNSLPRGPLPRTLQVSLHMAAVLPRKELPRGRAKRTLHCPVWTGREVTHHCRLLLFVGKDSSGPTNIPRRGLKLQILKGGLSKNL</sequence>
<dbReference type="AlphaFoldDB" id="A0A7J8DBS6"/>
<proteinExistence type="predicted"/>
<evidence type="ECO:0000313" key="1">
    <source>
        <dbReference type="EMBL" id="KAF6420590.1"/>
    </source>
</evidence>
<dbReference type="Proteomes" id="UP000550707">
    <property type="component" value="Unassembled WGS sequence"/>
</dbReference>
<keyword evidence="2" id="KW-1185">Reference proteome</keyword>
<evidence type="ECO:0000313" key="2">
    <source>
        <dbReference type="Proteomes" id="UP000550707"/>
    </source>
</evidence>
<reference evidence="1 2" key="1">
    <citation type="journal article" date="2020" name="Nature">
        <title>Six reference-quality genomes reveal evolution of bat adaptations.</title>
        <authorList>
            <person name="Jebb D."/>
            <person name="Huang Z."/>
            <person name="Pippel M."/>
            <person name="Hughes G.M."/>
            <person name="Lavrichenko K."/>
            <person name="Devanna P."/>
            <person name="Winkler S."/>
            <person name="Jermiin L.S."/>
            <person name="Skirmuntt E.C."/>
            <person name="Katzourakis A."/>
            <person name="Burkitt-Gray L."/>
            <person name="Ray D.A."/>
            <person name="Sullivan K.A.M."/>
            <person name="Roscito J.G."/>
            <person name="Kirilenko B.M."/>
            <person name="Davalos L.M."/>
            <person name="Corthals A.P."/>
            <person name="Power M.L."/>
            <person name="Jones G."/>
            <person name="Ransome R.D."/>
            <person name="Dechmann D.K.N."/>
            <person name="Locatelli A.G."/>
            <person name="Puechmaille S.J."/>
            <person name="Fedrigo O."/>
            <person name="Jarvis E.D."/>
            <person name="Hiller M."/>
            <person name="Vernes S.C."/>
            <person name="Myers E.W."/>
            <person name="Teeling E.C."/>
        </authorList>
    </citation>
    <scope>NUCLEOTIDE SEQUENCE [LARGE SCALE GENOMIC DNA]</scope>
    <source>
        <strain evidence="1">MMolMol1</strain>
        <tissue evidence="1">Muscle</tissue>
    </source>
</reference>